<organism evidence="8 9">
    <name type="scientific">Paenibacillus curdlanolyticus YK9</name>
    <dbReference type="NCBI Taxonomy" id="717606"/>
    <lineage>
        <taxon>Bacteria</taxon>
        <taxon>Bacillati</taxon>
        <taxon>Bacillota</taxon>
        <taxon>Bacilli</taxon>
        <taxon>Bacillales</taxon>
        <taxon>Paenibacillaceae</taxon>
        <taxon>Paenibacillus</taxon>
    </lineage>
</organism>
<keyword evidence="4" id="KW-0249">Electron transport</keyword>
<dbReference type="PROSITE" id="PS51257">
    <property type="entry name" value="PROKAR_LIPOPROTEIN"/>
    <property type="match status" value="1"/>
</dbReference>
<dbReference type="PROSITE" id="PS51007">
    <property type="entry name" value="CYTC"/>
    <property type="match status" value="1"/>
</dbReference>
<dbReference type="STRING" id="717606.PaecuDRAFT_1601"/>
<evidence type="ECO:0000256" key="6">
    <source>
        <dbReference type="PROSITE-ProRule" id="PRU00433"/>
    </source>
</evidence>
<protein>
    <submittedName>
        <fullName evidence="8">Cytochrome c class I</fullName>
    </submittedName>
</protein>
<feature type="domain" description="Cytochrome c" evidence="7">
    <location>
        <begin position="36"/>
        <end position="117"/>
    </location>
</feature>
<name>E0I7H7_9BACL</name>
<accession>E0I7H7</accession>
<dbReference type="EMBL" id="AEDD01000003">
    <property type="protein sequence ID" value="EFM11993.1"/>
    <property type="molecule type" value="Genomic_DNA"/>
</dbReference>
<evidence type="ECO:0000256" key="4">
    <source>
        <dbReference type="ARBA" id="ARBA00022982"/>
    </source>
</evidence>
<dbReference type="InterPro" id="IPR051811">
    <property type="entry name" value="Cytochrome_c550/c551-like"/>
</dbReference>
<keyword evidence="3 6" id="KW-0479">Metal-binding</keyword>
<dbReference type="InterPro" id="IPR009056">
    <property type="entry name" value="Cyt_c-like_dom"/>
</dbReference>
<evidence type="ECO:0000259" key="7">
    <source>
        <dbReference type="PROSITE" id="PS51007"/>
    </source>
</evidence>
<dbReference type="GO" id="GO:0009055">
    <property type="term" value="F:electron transfer activity"/>
    <property type="evidence" value="ECO:0007669"/>
    <property type="project" value="InterPro"/>
</dbReference>
<keyword evidence="1" id="KW-0813">Transport</keyword>
<dbReference type="Gene3D" id="1.10.760.10">
    <property type="entry name" value="Cytochrome c-like domain"/>
    <property type="match status" value="1"/>
</dbReference>
<dbReference type="Pfam" id="PF13442">
    <property type="entry name" value="Cytochrome_CBB3"/>
    <property type="match status" value="1"/>
</dbReference>
<dbReference type="Proteomes" id="UP000005387">
    <property type="component" value="Unassembled WGS sequence"/>
</dbReference>
<sequence>MINAGKAQRSKNAYLLSAIGAVIIALSGCGSSSNKASALDGPSSTVDLYNTSCISCHASDLSGKVGPESDLRSVGKRMSKDQIANQITNGGDIMPSFKNKLSAAEIAALSEWLAARQ</sequence>
<reference evidence="8 9" key="1">
    <citation type="submission" date="2010-07" db="EMBL/GenBank/DDBJ databases">
        <title>The draft genome of Paenibacillus curdlanolyticus YK9.</title>
        <authorList>
            <consortium name="US DOE Joint Genome Institute (JGI-PGF)"/>
            <person name="Lucas S."/>
            <person name="Copeland A."/>
            <person name="Lapidus A."/>
            <person name="Cheng J.-F."/>
            <person name="Bruce D."/>
            <person name="Goodwin L."/>
            <person name="Pitluck S."/>
            <person name="Land M.L."/>
            <person name="Hauser L."/>
            <person name="Chang Y.-J."/>
            <person name="Jeffries C."/>
            <person name="Anderson I.J."/>
            <person name="Johnson E."/>
            <person name="Loganathan U."/>
            <person name="Mulhopadhyay B."/>
            <person name="Kyrpides N."/>
            <person name="Woyke T.J."/>
        </authorList>
    </citation>
    <scope>NUCLEOTIDE SEQUENCE [LARGE SCALE GENOMIC DNA]</scope>
    <source>
        <strain evidence="8 9">YK9</strain>
    </source>
</reference>
<keyword evidence="5 6" id="KW-0408">Iron</keyword>
<evidence type="ECO:0000256" key="1">
    <source>
        <dbReference type="ARBA" id="ARBA00022448"/>
    </source>
</evidence>
<dbReference type="eggNOG" id="COG2010">
    <property type="taxonomic scope" value="Bacteria"/>
</dbReference>
<dbReference type="AlphaFoldDB" id="E0I7H7"/>
<dbReference type="OrthoDB" id="7933886at2"/>
<evidence type="ECO:0000256" key="2">
    <source>
        <dbReference type="ARBA" id="ARBA00022617"/>
    </source>
</evidence>
<gene>
    <name evidence="8" type="ORF">PaecuDRAFT_1601</name>
</gene>
<proteinExistence type="predicted"/>
<evidence type="ECO:0000313" key="9">
    <source>
        <dbReference type="Proteomes" id="UP000005387"/>
    </source>
</evidence>
<evidence type="ECO:0000256" key="3">
    <source>
        <dbReference type="ARBA" id="ARBA00022723"/>
    </source>
</evidence>
<dbReference type="GO" id="GO:0046872">
    <property type="term" value="F:metal ion binding"/>
    <property type="evidence" value="ECO:0007669"/>
    <property type="project" value="UniProtKB-KW"/>
</dbReference>
<dbReference type="PANTHER" id="PTHR37823">
    <property type="entry name" value="CYTOCHROME C-553-LIKE"/>
    <property type="match status" value="1"/>
</dbReference>
<dbReference type="PANTHER" id="PTHR37823:SF4">
    <property type="entry name" value="MENAQUINOL-CYTOCHROME C REDUCTASE CYTOCHROME B_C SUBUNIT"/>
    <property type="match status" value="1"/>
</dbReference>
<dbReference type="GO" id="GO:0020037">
    <property type="term" value="F:heme binding"/>
    <property type="evidence" value="ECO:0007669"/>
    <property type="project" value="InterPro"/>
</dbReference>
<dbReference type="InterPro" id="IPR036909">
    <property type="entry name" value="Cyt_c-like_dom_sf"/>
</dbReference>
<keyword evidence="2 6" id="KW-0349">Heme</keyword>
<dbReference type="SUPFAM" id="SSF46626">
    <property type="entry name" value="Cytochrome c"/>
    <property type="match status" value="1"/>
</dbReference>
<evidence type="ECO:0000313" key="8">
    <source>
        <dbReference type="EMBL" id="EFM11993.1"/>
    </source>
</evidence>
<evidence type="ECO:0000256" key="5">
    <source>
        <dbReference type="ARBA" id="ARBA00023004"/>
    </source>
</evidence>
<keyword evidence="9" id="KW-1185">Reference proteome</keyword>
<dbReference type="RefSeq" id="WP_006037612.1">
    <property type="nucleotide sequence ID" value="NZ_AEDD01000003.1"/>
</dbReference>